<dbReference type="PANTHER" id="PTHR43744">
    <property type="entry name" value="ABC TRANSPORTER PERMEASE PROTEIN MG189-RELATED-RELATED"/>
    <property type="match status" value="1"/>
</dbReference>
<sequence length="275" mass="31317">MKTNKSIGRIILYILLIAASILMLIPFYWMVISSLKLNKDVFSIPMKWIPDAFHFENYQIIWKKLPLLDFFKNTTKLTVITTIIQLFTSCFAAYGFAKMKFAGRNLIFLIYVTTIAVPWQVYMVPQFTMMSRFGLTNSHLGLILLQSFSAFGVFLIRQFYISIPEELCEAARIDGLSEYGIFAKIVFPLGKSAMATLVIFTFVNVWNDFMGPLIYLDSTNLKTIQLGIRMFISQYGADYAWVMAASVCSLIPVVIIFIFCQRYFVEGVAASGIKG</sequence>
<dbReference type="CDD" id="cd06261">
    <property type="entry name" value="TM_PBP2"/>
    <property type="match status" value="1"/>
</dbReference>
<dbReference type="Pfam" id="PF00528">
    <property type="entry name" value="BPD_transp_1"/>
    <property type="match status" value="1"/>
</dbReference>
<proteinExistence type="inferred from homology"/>
<evidence type="ECO:0000259" key="8">
    <source>
        <dbReference type="PROSITE" id="PS50928"/>
    </source>
</evidence>
<dbReference type="Proteomes" id="UP000198806">
    <property type="component" value="Unassembled WGS sequence"/>
</dbReference>
<gene>
    <name evidence="9" type="ORF">SAMN04489757_11532</name>
</gene>
<comment type="subcellular location">
    <subcellularLocation>
        <location evidence="1 7">Cell membrane</location>
        <topology evidence="1 7">Multi-pass membrane protein</topology>
    </subcellularLocation>
</comment>
<feature type="transmembrane region" description="Helical" evidence="7">
    <location>
        <begin position="12"/>
        <end position="32"/>
    </location>
</feature>
<keyword evidence="3" id="KW-1003">Cell membrane</keyword>
<keyword evidence="4 7" id="KW-0812">Transmembrane</keyword>
<dbReference type="GO" id="GO:0055085">
    <property type="term" value="P:transmembrane transport"/>
    <property type="evidence" value="ECO:0007669"/>
    <property type="project" value="InterPro"/>
</dbReference>
<dbReference type="PANTHER" id="PTHR43744:SF12">
    <property type="entry name" value="ABC TRANSPORTER PERMEASE PROTEIN MG189-RELATED"/>
    <property type="match status" value="1"/>
</dbReference>
<evidence type="ECO:0000313" key="10">
    <source>
        <dbReference type="Proteomes" id="UP000198806"/>
    </source>
</evidence>
<accession>A0A1I5FNZ4</accession>
<protein>
    <submittedName>
        <fullName evidence="9">Carbohydrate ABC transporter membrane protein 2, CUT1 family</fullName>
    </submittedName>
</protein>
<keyword evidence="10" id="KW-1185">Reference proteome</keyword>
<dbReference type="InterPro" id="IPR035906">
    <property type="entry name" value="MetI-like_sf"/>
</dbReference>
<feature type="transmembrane region" description="Helical" evidence="7">
    <location>
        <begin position="142"/>
        <end position="160"/>
    </location>
</feature>
<feature type="domain" description="ABC transmembrane type-1" evidence="8">
    <location>
        <begin position="71"/>
        <end position="260"/>
    </location>
</feature>
<evidence type="ECO:0000256" key="7">
    <source>
        <dbReference type="RuleBase" id="RU363032"/>
    </source>
</evidence>
<evidence type="ECO:0000256" key="2">
    <source>
        <dbReference type="ARBA" id="ARBA00022448"/>
    </source>
</evidence>
<keyword evidence="6 7" id="KW-0472">Membrane</keyword>
<dbReference type="SUPFAM" id="SSF161098">
    <property type="entry name" value="MetI-like"/>
    <property type="match status" value="1"/>
</dbReference>
<dbReference type="Gene3D" id="1.10.3720.10">
    <property type="entry name" value="MetI-like"/>
    <property type="match status" value="1"/>
</dbReference>
<dbReference type="RefSeq" id="WP_091686588.1">
    <property type="nucleotide sequence ID" value="NZ_BAABFM010000024.1"/>
</dbReference>
<feature type="transmembrane region" description="Helical" evidence="7">
    <location>
        <begin position="77"/>
        <end position="97"/>
    </location>
</feature>
<evidence type="ECO:0000256" key="1">
    <source>
        <dbReference type="ARBA" id="ARBA00004651"/>
    </source>
</evidence>
<dbReference type="STRING" id="1527.SAMN04489757_11532"/>
<reference evidence="9 10" key="1">
    <citation type="submission" date="2016-10" db="EMBL/GenBank/DDBJ databases">
        <authorList>
            <person name="de Groot N.N."/>
        </authorList>
    </citation>
    <scope>NUCLEOTIDE SEQUENCE [LARGE SCALE GENOMIC DNA]</scope>
    <source>
        <strain evidence="9 10">DSM 1283</strain>
    </source>
</reference>
<organism evidence="9 10">
    <name type="scientific">Anaerocolumna aminovalerica</name>
    <dbReference type="NCBI Taxonomy" id="1527"/>
    <lineage>
        <taxon>Bacteria</taxon>
        <taxon>Bacillati</taxon>
        <taxon>Bacillota</taxon>
        <taxon>Clostridia</taxon>
        <taxon>Lachnospirales</taxon>
        <taxon>Lachnospiraceae</taxon>
        <taxon>Anaerocolumna</taxon>
    </lineage>
</organism>
<evidence type="ECO:0000256" key="6">
    <source>
        <dbReference type="ARBA" id="ARBA00023136"/>
    </source>
</evidence>
<evidence type="ECO:0000256" key="3">
    <source>
        <dbReference type="ARBA" id="ARBA00022475"/>
    </source>
</evidence>
<dbReference type="PROSITE" id="PS50928">
    <property type="entry name" value="ABC_TM1"/>
    <property type="match status" value="1"/>
</dbReference>
<feature type="transmembrane region" description="Helical" evidence="7">
    <location>
        <begin position="181"/>
        <end position="203"/>
    </location>
</feature>
<dbReference type="AlphaFoldDB" id="A0A1I5FNZ4"/>
<evidence type="ECO:0000256" key="4">
    <source>
        <dbReference type="ARBA" id="ARBA00022692"/>
    </source>
</evidence>
<feature type="transmembrane region" description="Helical" evidence="7">
    <location>
        <begin position="106"/>
        <end position="122"/>
    </location>
</feature>
<evidence type="ECO:0000313" key="9">
    <source>
        <dbReference type="EMBL" id="SFO25472.1"/>
    </source>
</evidence>
<dbReference type="OrthoDB" id="9787837at2"/>
<keyword evidence="2 7" id="KW-0813">Transport</keyword>
<keyword evidence="5 7" id="KW-1133">Transmembrane helix</keyword>
<dbReference type="GO" id="GO:0005886">
    <property type="term" value="C:plasma membrane"/>
    <property type="evidence" value="ECO:0007669"/>
    <property type="project" value="UniProtKB-SubCell"/>
</dbReference>
<comment type="similarity">
    <text evidence="7">Belongs to the binding-protein-dependent transport system permease family.</text>
</comment>
<dbReference type="InterPro" id="IPR000515">
    <property type="entry name" value="MetI-like"/>
</dbReference>
<dbReference type="EMBL" id="FOWD01000015">
    <property type="protein sequence ID" value="SFO25472.1"/>
    <property type="molecule type" value="Genomic_DNA"/>
</dbReference>
<evidence type="ECO:0000256" key="5">
    <source>
        <dbReference type="ARBA" id="ARBA00022989"/>
    </source>
</evidence>
<feature type="transmembrane region" description="Helical" evidence="7">
    <location>
        <begin position="239"/>
        <end position="260"/>
    </location>
</feature>
<name>A0A1I5FNZ4_9FIRM</name>